<dbReference type="InterPro" id="IPR003593">
    <property type="entry name" value="AAA+_ATPase"/>
</dbReference>
<name>A0A222EPX9_9MOLU</name>
<dbReference type="RefSeq" id="WP_094048909.1">
    <property type="nucleotide sequence ID" value="NZ_CP022535.1"/>
</dbReference>
<keyword evidence="3 8" id="KW-0812">Transmembrane</keyword>
<dbReference type="KEGG" id="scou:SCORR_v1c05310"/>
<dbReference type="InterPro" id="IPR036640">
    <property type="entry name" value="ABC1_TM_sf"/>
</dbReference>
<proteinExistence type="inferred from homology"/>
<keyword evidence="12" id="KW-1185">Reference proteome</keyword>
<evidence type="ECO:0000313" key="11">
    <source>
        <dbReference type="EMBL" id="ASP28303.1"/>
    </source>
</evidence>
<feature type="transmembrane region" description="Helical" evidence="8">
    <location>
        <begin position="156"/>
        <end position="175"/>
    </location>
</feature>
<dbReference type="GO" id="GO:0005886">
    <property type="term" value="C:plasma membrane"/>
    <property type="evidence" value="ECO:0007669"/>
    <property type="project" value="UniProtKB-SubCell"/>
</dbReference>
<comment type="subcellular location">
    <subcellularLocation>
        <location evidence="1">Cell membrane</location>
        <topology evidence="1">Multi-pass membrane protein</topology>
    </subcellularLocation>
</comment>
<dbReference type="SUPFAM" id="SSF90123">
    <property type="entry name" value="ABC transporter transmembrane region"/>
    <property type="match status" value="1"/>
</dbReference>
<dbReference type="Gene3D" id="1.20.1560.10">
    <property type="entry name" value="ABC transporter type 1, transmembrane domain"/>
    <property type="match status" value="1"/>
</dbReference>
<dbReference type="PANTHER" id="PTHR24221">
    <property type="entry name" value="ATP-BINDING CASSETTE SUB-FAMILY B"/>
    <property type="match status" value="1"/>
</dbReference>
<reference evidence="11 12" key="1">
    <citation type="submission" date="2017-07" db="EMBL/GenBank/DDBJ databases">
        <title>Complete genome sequence of Spiroplasma corruscae EC-1 (DSM 19793).</title>
        <authorList>
            <person name="Tsai Y.-M."/>
            <person name="Lo W.-S."/>
            <person name="Kuo C.-H."/>
        </authorList>
    </citation>
    <scope>NUCLEOTIDE SEQUENCE [LARGE SCALE GENOMIC DNA]</scope>
    <source>
        <strain evidence="11 12">EC-1</strain>
    </source>
</reference>
<dbReference type="Pfam" id="PF00005">
    <property type="entry name" value="ABC_tran"/>
    <property type="match status" value="1"/>
</dbReference>
<evidence type="ECO:0000256" key="5">
    <source>
        <dbReference type="ARBA" id="ARBA00022840"/>
    </source>
</evidence>
<feature type="domain" description="ABC transmembrane type-1" evidence="10">
    <location>
        <begin position="16"/>
        <end position="297"/>
    </location>
</feature>
<protein>
    <submittedName>
        <fullName evidence="11">ABC transporter ATP-binding protein</fullName>
    </submittedName>
</protein>
<dbReference type="GO" id="GO:0005524">
    <property type="term" value="F:ATP binding"/>
    <property type="evidence" value="ECO:0007669"/>
    <property type="project" value="UniProtKB-KW"/>
</dbReference>
<keyword evidence="7 8" id="KW-0472">Membrane</keyword>
<dbReference type="InterPro" id="IPR027417">
    <property type="entry name" value="P-loop_NTPase"/>
</dbReference>
<feature type="transmembrane region" description="Helical" evidence="8">
    <location>
        <begin position="269"/>
        <end position="294"/>
    </location>
</feature>
<dbReference type="OrthoDB" id="397513at2"/>
<dbReference type="InterPro" id="IPR017871">
    <property type="entry name" value="ABC_transporter-like_CS"/>
</dbReference>
<evidence type="ECO:0000259" key="10">
    <source>
        <dbReference type="PROSITE" id="PS50929"/>
    </source>
</evidence>
<dbReference type="SUPFAM" id="SSF52540">
    <property type="entry name" value="P-loop containing nucleoside triphosphate hydrolases"/>
    <property type="match status" value="1"/>
</dbReference>
<comment type="similarity">
    <text evidence="2">Belongs to the ABC transporter superfamily.</text>
</comment>
<evidence type="ECO:0000256" key="7">
    <source>
        <dbReference type="ARBA" id="ARBA00023136"/>
    </source>
</evidence>
<organism evidence="11 12">
    <name type="scientific">Spiroplasma corruscae</name>
    <dbReference type="NCBI Taxonomy" id="216934"/>
    <lineage>
        <taxon>Bacteria</taxon>
        <taxon>Bacillati</taxon>
        <taxon>Mycoplasmatota</taxon>
        <taxon>Mollicutes</taxon>
        <taxon>Entomoplasmatales</taxon>
        <taxon>Spiroplasmataceae</taxon>
        <taxon>Spiroplasma</taxon>
    </lineage>
</organism>
<evidence type="ECO:0000313" key="12">
    <source>
        <dbReference type="Proteomes" id="UP000203229"/>
    </source>
</evidence>
<feature type="domain" description="ABC transporter" evidence="9">
    <location>
        <begin position="324"/>
        <end position="528"/>
    </location>
</feature>
<dbReference type="GO" id="GO:0016887">
    <property type="term" value="F:ATP hydrolysis activity"/>
    <property type="evidence" value="ECO:0007669"/>
    <property type="project" value="InterPro"/>
</dbReference>
<gene>
    <name evidence="11" type="ORF">SCORR_v1c05310</name>
</gene>
<evidence type="ECO:0000256" key="1">
    <source>
        <dbReference type="ARBA" id="ARBA00004651"/>
    </source>
</evidence>
<dbReference type="CDD" id="cd03228">
    <property type="entry name" value="ABCC_MRP_Like"/>
    <property type="match status" value="1"/>
</dbReference>
<dbReference type="GO" id="GO:0140359">
    <property type="term" value="F:ABC-type transporter activity"/>
    <property type="evidence" value="ECO:0007669"/>
    <property type="project" value="InterPro"/>
</dbReference>
<dbReference type="GO" id="GO:0034040">
    <property type="term" value="F:ATPase-coupled lipid transmembrane transporter activity"/>
    <property type="evidence" value="ECO:0007669"/>
    <property type="project" value="TreeGrafter"/>
</dbReference>
<dbReference type="PROSITE" id="PS00211">
    <property type="entry name" value="ABC_TRANSPORTER_1"/>
    <property type="match status" value="1"/>
</dbReference>
<dbReference type="InterPro" id="IPR011527">
    <property type="entry name" value="ABC1_TM_dom"/>
</dbReference>
<evidence type="ECO:0000259" key="9">
    <source>
        <dbReference type="PROSITE" id="PS50893"/>
    </source>
</evidence>
<dbReference type="Proteomes" id="UP000203229">
    <property type="component" value="Chromosome"/>
</dbReference>
<dbReference type="InterPro" id="IPR003439">
    <property type="entry name" value="ABC_transporter-like_ATP-bd"/>
</dbReference>
<feature type="transmembrane region" description="Helical" evidence="8">
    <location>
        <begin position="9"/>
        <end position="33"/>
    </location>
</feature>
<dbReference type="InterPro" id="IPR039421">
    <property type="entry name" value="Type_1_exporter"/>
</dbReference>
<keyword evidence="5 11" id="KW-0067">ATP-binding</keyword>
<keyword evidence="4" id="KW-0547">Nucleotide-binding</keyword>
<dbReference type="Gene3D" id="3.40.50.300">
    <property type="entry name" value="P-loop containing nucleotide triphosphate hydrolases"/>
    <property type="match status" value="1"/>
</dbReference>
<keyword evidence="6 8" id="KW-1133">Transmembrane helix</keyword>
<dbReference type="SMART" id="SM00382">
    <property type="entry name" value="AAA"/>
    <property type="match status" value="1"/>
</dbReference>
<evidence type="ECO:0000256" key="8">
    <source>
        <dbReference type="SAM" id="Phobius"/>
    </source>
</evidence>
<dbReference type="PANTHER" id="PTHR24221:SF654">
    <property type="entry name" value="ATP-BINDING CASSETTE SUB-FAMILY B MEMBER 6"/>
    <property type="match status" value="1"/>
</dbReference>
<dbReference type="PROSITE" id="PS50929">
    <property type="entry name" value="ABC_TM1F"/>
    <property type="match status" value="1"/>
</dbReference>
<feature type="transmembrane region" description="Helical" evidence="8">
    <location>
        <begin position="130"/>
        <end position="150"/>
    </location>
</feature>
<dbReference type="AlphaFoldDB" id="A0A222EPX9"/>
<accession>A0A222EPX9</accession>
<dbReference type="Pfam" id="PF00664">
    <property type="entry name" value="ABC_membrane"/>
    <property type="match status" value="1"/>
</dbReference>
<dbReference type="PROSITE" id="PS50893">
    <property type="entry name" value="ABC_TRANSPORTER_2"/>
    <property type="match status" value="1"/>
</dbReference>
<evidence type="ECO:0000256" key="4">
    <source>
        <dbReference type="ARBA" id="ARBA00022741"/>
    </source>
</evidence>
<feature type="transmembrane region" description="Helical" evidence="8">
    <location>
        <begin position="53"/>
        <end position="74"/>
    </location>
</feature>
<evidence type="ECO:0000256" key="3">
    <source>
        <dbReference type="ARBA" id="ARBA00022692"/>
    </source>
</evidence>
<sequence>MKRIVKKYWFVITTCVLLYIFSNLLFIGSNYWLFILINKIIDNNEKLEDNWKLILINLSITLSSLLLTFISELIHEKMGKKLRLQLKRMVSLKINSLTDYEYEQNKKGEYISWYKNESEAVYQALKAKMIMIWADLSMCFISIVLINIYVSYIITLVTIFSAIFIILIPMMLGNLTSRREQQLVKQQGVYTQSIENLISGYANFAFNNKKNIFKSLITNFTNKMENYRLRTSNLCFFVELITDLLQVILQQSVVIVTVFLYYYGFTSAGSLFICSTFSAYFLQGLSSTLGNLSLAIKGKKIVKKYLPVAEEEIYEPNLIEFNKLSINNLEYKINDKEVFKNLNLEIDVNKKYLLVGESGRGKTTLFRIIFGILDNYNGVIKLNNDLDYKEINKKDLKEIYTYIPQKPIVFKTSIRNNISLWNKNISDKKIIETLEKVNLKSLIEINSLDTIINPDFKNLSGGEIQRLAIARALVDDKQVMILDEITASLDKKNRDKIEELITSLDKTILFISHTADHENNNFDQVIKL</sequence>
<evidence type="ECO:0000256" key="6">
    <source>
        <dbReference type="ARBA" id="ARBA00022989"/>
    </source>
</evidence>
<dbReference type="EMBL" id="CP022535">
    <property type="protein sequence ID" value="ASP28303.1"/>
    <property type="molecule type" value="Genomic_DNA"/>
</dbReference>
<evidence type="ECO:0000256" key="2">
    <source>
        <dbReference type="ARBA" id="ARBA00005417"/>
    </source>
</evidence>